<dbReference type="AlphaFoldDB" id="A0A1B9B956"/>
<evidence type="ECO:0000313" key="3">
    <source>
        <dbReference type="Proteomes" id="UP000092578"/>
    </source>
</evidence>
<protein>
    <submittedName>
        <fullName evidence="2">Uncharacterized protein</fullName>
    </submittedName>
</protein>
<feature type="transmembrane region" description="Helical" evidence="1">
    <location>
        <begin position="50"/>
        <end position="72"/>
    </location>
</feature>
<keyword evidence="3" id="KW-1185">Reference proteome</keyword>
<dbReference type="EMBL" id="MAYT01000001">
    <property type="protein sequence ID" value="OCA92617.1"/>
    <property type="molecule type" value="Genomic_DNA"/>
</dbReference>
<comment type="caution">
    <text evidence="2">The sequence shown here is derived from an EMBL/GenBank/DDBJ whole genome shotgun (WGS) entry which is preliminary data.</text>
</comment>
<keyword evidence="1" id="KW-0812">Transmembrane</keyword>
<keyword evidence="1" id="KW-0472">Membrane</keyword>
<reference evidence="3" key="1">
    <citation type="submission" date="2016-05" db="EMBL/GenBank/DDBJ databases">
        <authorList>
            <person name="Liu B."/>
            <person name="Wang J."/>
            <person name="Zhu Y."/>
            <person name="Liu G."/>
            <person name="Chen Q."/>
            <person name="Chen Z."/>
            <person name="Lan J."/>
            <person name="Che J."/>
            <person name="Ge C."/>
            <person name="Shi H."/>
            <person name="Pan Z."/>
            <person name="Liu X."/>
        </authorList>
    </citation>
    <scope>NUCLEOTIDE SEQUENCE [LARGE SCALE GENOMIC DNA]</scope>
    <source>
        <strain evidence="3">FJAT-27215</strain>
    </source>
</reference>
<evidence type="ECO:0000313" key="2">
    <source>
        <dbReference type="EMBL" id="OCA92617.1"/>
    </source>
</evidence>
<gene>
    <name evidence="2" type="ORF">A8F95_02675</name>
</gene>
<evidence type="ECO:0000256" key="1">
    <source>
        <dbReference type="SAM" id="Phobius"/>
    </source>
</evidence>
<proteinExistence type="predicted"/>
<name>A0A1B9B956_9BACI</name>
<accession>A0A1B9B956</accession>
<keyword evidence="1" id="KW-1133">Transmembrane helix</keyword>
<organism evidence="2 3">
    <name type="scientific">Pseudobacillus wudalianchiensis</name>
    <dbReference type="NCBI Taxonomy" id="1743143"/>
    <lineage>
        <taxon>Bacteria</taxon>
        <taxon>Bacillati</taxon>
        <taxon>Bacillota</taxon>
        <taxon>Bacilli</taxon>
        <taxon>Bacillales</taxon>
        <taxon>Bacillaceae</taxon>
        <taxon>Pseudobacillus</taxon>
    </lineage>
</organism>
<sequence>MKKILLSLLGGIIIGGSISYFFLDYEDSNYVILNYFGVDKKTVREWDFQFISNAGFIIIGVSILIYLIWTLFEKRYNTRKK</sequence>
<dbReference type="Proteomes" id="UP000092578">
    <property type="component" value="Unassembled WGS sequence"/>
</dbReference>